<evidence type="ECO:0000259" key="2">
    <source>
        <dbReference type="PROSITE" id="PS50164"/>
    </source>
</evidence>
<evidence type="ECO:0000256" key="1">
    <source>
        <dbReference type="ARBA" id="ARBA00007435"/>
    </source>
</evidence>
<dbReference type="Pfam" id="PF01541">
    <property type="entry name" value="GIY-YIG"/>
    <property type="match status" value="1"/>
</dbReference>
<dbReference type="Gene3D" id="3.40.1440.10">
    <property type="entry name" value="GIY-YIG endonuclease"/>
    <property type="match status" value="1"/>
</dbReference>
<proteinExistence type="inferred from homology"/>
<accession>A0A4Y1YN42</accession>
<dbReference type="SUPFAM" id="SSF82771">
    <property type="entry name" value="GIY-YIG endonuclease"/>
    <property type="match status" value="1"/>
</dbReference>
<protein>
    <recommendedName>
        <fullName evidence="2">GIY-YIG domain-containing protein</fullName>
    </recommendedName>
</protein>
<dbReference type="InterPro" id="IPR035901">
    <property type="entry name" value="GIY-YIG_endonuc_sf"/>
</dbReference>
<sequence length="87" mass="10171">MASRRNGTLYTGVTSDLVQRAWQHRESMVEGFTKKYGCKLLVWYEQHGSMESAILREKQIKAGNRARKLALIEAQNPQWRDLYEEIV</sequence>
<dbReference type="InterPro" id="IPR000305">
    <property type="entry name" value="GIY-YIG_endonuc"/>
</dbReference>
<dbReference type="PROSITE" id="PS50164">
    <property type="entry name" value="GIY_YIG"/>
    <property type="match status" value="1"/>
</dbReference>
<dbReference type="AlphaFoldDB" id="A0A4Y1YN42"/>
<organism evidence="3 4">
    <name type="scientific">Nitrosomonas stercoris</name>
    <dbReference type="NCBI Taxonomy" id="1444684"/>
    <lineage>
        <taxon>Bacteria</taxon>
        <taxon>Pseudomonadati</taxon>
        <taxon>Pseudomonadota</taxon>
        <taxon>Betaproteobacteria</taxon>
        <taxon>Nitrosomonadales</taxon>
        <taxon>Nitrosomonadaceae</taxon>
        <taxon>Nitrosomonas</taxon>
    </lineage>
</organism>
<dbReference type="PANTHER" id="PTHR34477">
    <property type="entry name" value="UPF0213 PROTEIN YHBQ"/>
    <property type="match status" value="1"/>
</dbReference>
<comment type="similarity">
    <text evidence="1">Belongs to the UPF0213 family.</text>
</comment>
<gene>
    <name evidence="3" type="ORF">Nstercoris_00468</name>
</gene>
<feature type="domain" description="GIY-YIG" evidence="2">
    <location>
        <begin position="1"/>
        <end position="70"/>
    </location>
</feature>
<reference evidence="3 4" key="1">
    <citation type="submission" date="2019-06" db="EMBL/GenBank/DDBJ databases">
        <title>Nitrosomonas stercoris KYUHI-S whole genome shotgun sequence.</title>
        <authorList>
            <person name="Nakagawa T."/>
            <person name="Tsuchiya Y."/>
            <person name="Takahashi R."/>
        </authorList>
    </citation>
    <scope>NUCLEOTIDE SEQUENCE [LARGE SCALE GENOMIC DNA]</scope>
    <source>
        <strain evidence="3 4">KYUHI-S</strain>
    </source>
</reference>
<dbReference type="InterPro" id="IPR050190">
    <property type="entry name" value="UPF0213_domain"/>
</dbReference>
<dbReference type="CDD" id="cd10448">
    <property type="entry name" value="GIY-YIG_unchar_3"/>
    <property type="match status" value="1"/>
</dbReference>
<evidence type="ECO:0000313" key="3">
    <source>
        <dbReference type="EMBL" id="BBL34237.1"/>
    </source>
</evidence>
<evidence type="ECO:0000313" key="4">
    <source>
        <dbReference type="Proteomes" id="UP000316473"/>
    </source>
</evidence>
<dbReference type="PANTHER" id="PTHR34477:SF5">
    <property type="entry name" value="BSL5627 PROTEIN"/>
    <property type="match status" value="1"/>
</dbReference>
<keyword evidence="4" id="KW-1185">Reference proteome</keyword>
<name>A0A4Y1YN42_9PROT</name>
<dbReference type="KEGG" id="nst:Nstercoris_00468"/>
<dbReference type="Proteomes" id="UP000316473">
    <property type="component" value="Chromosome"/>
</dbReference>
<dbReference type="EMBL" id="AP019755">
    <property type="protein sequence ID" value="BBL34237.1"/>
    <property type="molecule type" value="Genomic_DNA"/>
</dbReference>